<dbReference type="GO" id="GO:0006310">
    <property type="term" value="P:DNA recombination"/>
    <property type="evidence" value="ECO:0007669"/>
    <property type="project" value="UniProtKB-KW"/>
</dbReference>
<dbReference type="RefSeq" id="WP_147298058.1">
    <property type="nucleotide sequence ID" value="NZ_LT976871.1"/>
</dbReference>
<dbReference type="SUPFAM" id="SSF56349">
    <property type="entry name" value="DNA breaking-rejoining enzymes"/>
    <property type="match status" value="1"/>
</dbReference>
<organism evidence="2">
    <name type="scientific">Cupriavidus taiwanensis</name>
    <dbReference type="NCBI Taxonomy" id="164546"/>
    <lineage>
        <taxon>Bacteria</taxon>
        <taxon>Pseudomonadati</taxon>
        <taxon>Pseudomonadota</taxon>
        <taxon>Betaproteobacteria</taxon>
        <taxon>Burkholderiales</taxon>
        <taxon>Burkholderiaceae</taxon>
        <taxon>Cupriavidus</taxon>
    </lineage>
</organism>
<dbReference type="GO" id="GO:0015074">
    <property type="term" value="P:DNA integration"/>
    <property type="evidence" value="ECO:0007669"/>
    <property type="project" value="InterPro"/>
</dbReference>
<proteinExistence type="predicted"/>
<dbReference type="EMBL" id="OGUU01000008">
    <property type="protein sequence ID" value="SPC08982.1"/>
    <property type="molecule type" value="Genomic_DNA"/>
</dbReference>
<gene>
    <name evidence="2" type="ORF">CBM2594_A40305</name>
</gene>
<dbReference type="InterPro" id="IPR013762">
    <property type="entry name" value="Integrase-like_cat_sf"/>
</dbReference>
<accession>A0A7Z7J818</accession>
<reference evidence="2" key="1">
    <citation type="submission" date="2018-01" db="EMBL/GenBank/DDBJ databases">
        <authorList>
            <person name="Clerissi C."/>
        </authorList>
    </citation>
    <scope>NUCLEOTIDE SEQUENCE [LARGE SCALE GENOMIC DNA]</scope>
    <source>
        <strain evidence="2">Cupriavidus taiwanensis STM 6021</strain>
    </source>
</reference>
<evidence type="ECO:0008006" key="3">
    <source>
        <dbReference type="Google" id="ProtNLM"/>
    </source>
</evidence>
<sequence length="169" mass="18672">MASITNPVASVRRTSTSKAKLPSCQWPRNCTDGALSRKAVALLKELPRWMDGSVFPINAPAHHKAFKGHANGPDWSIFHWHDLRHTAITRLATKLPNLIERAAVSRHRSLTMLKRYYHPSAAELAEKMLSGPAVRKGIGDSMSFLIDLICTAKKNPPKRVGGSERSKGD</sequence>
<dbReference type="AlphaFoldDB" id="A0A7Z7J818"/>
<dbReference type="Gene3D" id="1.10.443.10">
    <property type="entry name" value="Intergrase catalytic core"/>
    <property type="match status" value="1"/>
</dbReference>
<evidence type="ECO:0000313" key="2">
    <source>
        <dbReference type="EMBL" id="SPC08982.1"/>
    </source>
</evidence>
<dbReference type="Proteomes" id="UP000257139">
    <property type="component" value="Chromosome CBM2594_a"/>
</dbReference>
<dbReference type="GO" id="GO:0003677">
    <property type="term" value="F:DNA binding"/>
    <property type="evidence" value="ECO:0007669"/>
    <property type="project" value="InterPro"/>
</dbReference>
<comment type="caution">
    <text evidence="2">The sequence shown here is derived from an EMBL/GenBank/DDBJ whole genome shotgun (WGS) entry which is preliminary data.</text>
</comment>
<keyword evidence="1" id="KW-0233">DNA recombination</keyword>
<protein>
    <recommendedName>
        <fullName evidence="3">Tyr recombinase domain-containing protein</fullName>
    </recommendedName>
</protein>
<name>A0A7Z7J818_9BURK</name>
<dbReference type="InterPro" id="IPR011010">
    <property type="entry name" value="DNA_brk_join_enz"/>
</dbReference>
<evidence type="ECO:0000256" key="1">
    <source>
        <dbReference type="ARBA" id="ARBA00023172"/>
    </source>
</evidence>